<dbReference type="EMBL" id="JADIMC010000005">
    <property type="protein sequence ID" value="MBO8475403.1"/>
    <property type="molecule type" value="Genomic_DNA"/>
</dbReference>
<feature type="signal peptide" evidence="1">
    <location>
        <begin position="1"/>
        <end position="19"/>
    </location>
</feature>
<evidence type="ECO:0000313" key="4">
    <source>
        <dbReference type="Proteomes" id="UP000823598"/>
    </source>
</evidence>
<evidence type="ECO:0000313" key="3">
    <source>
        <dbReference type="EMBL" id="MBO8475403.1"/>
    </source>
</evidence>
<gene>
    <name evidence="3" type="ORF">IAB88_00235</name>
</gene>
<comment type="caution">
    <text evidence="3">The sequence shown here is derived from an EMBL/GenBank/DDBJ whole genome shotgun (WGS) entry which is preliminary data.</text>
</comment>
<dbReference type="InterPro" id="IPR019282">
    <property type="entry name" value="Glycoamylase-like_cons_dom"/>
</dbReference>
<evidence type="ECO:0000256" key="1">
    <source>
        <dbReference type="SAM" id="SignalP"/>
    </source>
</evidence>
<dbReference type="Proteomes" id="UP000823598">
    <property type="component" value="Unassembled WGS sequence"/>
</dbReference>
<organism evidence="3 4">
    <name type="scientific">Candidatus Limisoma faecipullorum</name>
    <dbReference type="NCBI Taxonomy" id="2840854"/>
    <lineage>
        <taxon>Bacteria</taxon>
        <taxon>Pseudomonadati</taxon>
        <taxon>Bacteroidota</taxon>
        <taxon>Bacteroidia</taxon>
        <taxon>Bacteroidales</taxon>
        <taxon>Candidatus Limisoma</taxon>
    </lineage>
</organism>
<sequence length="735" mass="82964">MKKLSVICAALMLPSLAGAVEKPYDYVFFDNSRMPGNYFYSRTDYRSPSFLKNSSSRLPVSDMCFSPGNSLELTYVSAKGGAWTAEVQYAPVRGNDFFRKPEVLSMNVLIGDDATGTLPDVALRYAALPPAGYDFTVERDPVKADTVLTAYVSLSDYVRPSSGWQHVAIPFSDLGLEGFDDSNIKSIVAVSLRQSTADGKQHTIYIDDLELLPSELPSGPVAAPFIKDAKGYERHIDICWNATASDGLKYYKIYRSTDGINFEPIGISRPWMHRYTDYIGKTGQRAWYRVSEVGYDQKESPLSETAEATTRPMTDDGLLDMVQEAQFRYYWDGAEPTSGLARENIPGRGDMIAAGASGFGMMATIVGVDRGFITREEGVERFLKITSFLERADRFHGAYAHFMDGTTGKVELFFGGKDNGADLVETSFMFQGLLAARQYFDGDNQDETLIRNRIDRLWKEIEWSWFKQTADSPYLYWHWSPDQEWIIHHPLIGWNETMITYMLAIMSPTYGVAPEMYYSGWASQQKLAHDYRAGWGMTEDGSAYTNGNTYYGIKLDVGVSNGGPLFFTHYSFLGLDPHKVTDRYTNYFDNNRNIALINHRYCMQNPGKYAGYGYDCWGLTASDDAWEYHAREPQPYHDNGTMAPTGALASFPYTPEESMAALKNYYRNYGSFLWGEYGFLDAFNVSTNWVSPLYMGLNQGPVVVMIENYRTGLIWNLFMSHPDVQRGLKALDAIR</sequence>
<evidence type="ECO:0000259" key="2">
    <source>
        <dbReference type="Pfam" id="PF10091"/>
    </source>
</evidence>
<dbReference type="Gene3D" id="2.60.120.430">
    <property type="entry name" value="Galactose-binding lectin"/>
    <property type="match status" value="1"/>
</dbReference>
<dbReference type="Pfam" id="PF10091">
    <property type="entry name" value="Glycoamylase"/>
    <property type="match status" value="1"/>
</dbReference>
<dbReference type="Gene3D" id="2.60.40.10">
    <property type="entry name" value="Immunoglobulins"/>
    <property type="match status" value="1"/>
</dbReference>
<dbReference type="SUPFAM" id="SSF49785">
    <property type="entry name" value="Galactose-binding domain-like"/>
    <property type="match status" value="1"/>
</dbReference>
<name>A0A9D9IMD5_9BACT</name>
<feature type="domain" description="Glycoamylase-like" evidence="2">
    <location>
        <begin position="489"/>
        <end position="722"/>
    </location>
</feature>
<accession>A0A9D9IMD5</accession>
<dbReference type="AlphaFoldDB" id="A0A9D9IMD5"/>
<dbReference type="Gene3D" id="1.50.10.140">
    <property type="match status" value="1"/>
</dbReference>
<keyword evidence="1" id="KW-0732">Signal</keyword>
<reference evidence="3" key="2">
    <citation type="journal article" date="2021" name="PeerJ">
        <title>Extensive microbial diversity within the chicken gut microbiome revealed by metagenomics and culture.</title>
        <authorList>
            <person name="Gilroy R."/>
            <person name="Ravi A."/>
            <person name="Getino M."/>
            <person name="Pursley I."/>
            <person name="Horton D.L."/>
            <person name="Alikhan N.F."/>
            <person name="Baker D."/>
            <person name="Gharbi K."/>
            <person name="Hall N."/>
            <person name="Watson M."/>
            <person name="Adriaenssens E.M."/>
            <person name="Foster-Nyarko E."/>
            <person name="Jarju S."/>
            <person name="Secka A."/>
            <person name="Antonio M."/>
            <person name="Oren A."/>
            <person name="Chaudhuri R.R."/>
            <person name="La Ragione R."/>
            <person name="Hildebrand F."/>
            <person name="Pallen M.J."/>
        </authorList>
    </citation>
    <scope>NUCLEOTIDE SEQUENCE</scope>
    <source>
        <strain evidence="3">6919</strain>
    </source>
</reference>
<reference evidence="3" key="1">
    <citation type="submission" date="2020-10" db="EMBL/GenBank/DDBJ databases">
        <authorList>
            <person name="Gilroy R."/>
        </authorList>
    </citation>
    <scope>NUCLEOTIDE SEQUENCE</scope>
    <source>
        <strain evidence="3">6919</strain>
    </source>
</reference>
<dbReference type="InterPro" id="IPR013783">
    <property type="entry name" value="Ig-like_fold"/>
</dbReference>
<protein>
    <recommendedName>
        <fullName evidence="2">Glycoamylase-like domain-containing protein</fullName>
    </recommendedName>
</protein>
<dbReference type="InterPro" id="IPR008979">
    <property type="entry name" value="Galactose-bd-like_sf"/>
</dbReference>
<proteinExistence type="predicted"/>
<feature type="chain" id="PRO_5038824595" description="Glycoamylase-like domain-containing protein" evidence="1">
    <location>
        <begin position="20"/>
        <end position="735"/>
    </location>
</feature>